<evidence type="ECO:0000256" key="1">
    <source>
        <dbReference type="ARBA" id="ARBA00023026"/>
    </source>
</evidence>
<dbReference type="Proteomes" id="UP000736787">
    <property type="component" value="Unassembled WGS sequence"/>
</dbReference>
<evidence type="ECO:0000313" key="3">
    <source>
        <dbReference type="Proteomes" id="UP000736787"/>
    </source>
</evidence>
<name>A0A8T1KH34_9STRA</name>
<dbReference type="InterPro" id="IPR046350">
    <property type="entry name" value="Cystatin_sf"/>
</dbReference>
<sequence>MRMVLFLLLMLVAGVAKANELIYGGWSSAAITPDTRAVLLQALSTTNVCVSSIVSVKSQVVAGTNYEFRINGCRGMRGGNCARSSCKSPRALVVSVFDQPWTRTTRVVSVSEA</sequence>
<dbReference type="PROSITE" id="PS00287">
    <property type="entry name" value="CYSTATIN"/>
    <property type="match status" value="1"/>
</dbReference>
<comment type="caution">
    <text evidence="2">The sequence shown here is derived from an EMBL/GenBank/DDBJ whole genome shotgun (WGS) entry which is preliminary data.</text>
</comment>
<protein>
    <submittedName>
        <fullName evidence="2">Uncharacterized protein</fullName>
    </submittedName>
</protein>
<reference evidence="2" key="1">
    <citation type="submission" date="2018-10" db="EMBL/GenBank/DDBJ databases">
        <title>Effector identification in a new, highly contiguous assembly of the strawberry crown rot pathogen Phytophthora cactorum.</title>
        <authorList>
            <person name="Armitage A.D."/>
            <person name="Nellist C.F."/>
            <person name="Bates H."/>
            <person name="Vickerstaff R.J."/>
            <person name="Harrison R.J."/>
        </authorList>
    </citation>
    <scope>NUCLEOTIDE SEQUENCE</scope>
    <source>
        <strain evidence="2">4040</strain>
    </source>
</reference>
<dbReference type="InterPro" id="IPR000010">
    <property type="entry name" value="Cystatin_dom"/>
</dbReference>
<dbReference type="EMBL" id="RCMK01000351">
    <property type="protein sequence ID" value="KAG2934504.1"/>
    <property type="molecule type" value="Genomic_DNA"/>
</dbReference>
<gene>
    <name evidence="2" type="ORF">PC117_g12624</name>
</gene>
<dbReference type="AlphaFoldDB" id="A0A8T1KH34"/>
<keyword evidence="1" id="KW-0843">Virulence</keyword>
<accession>A0A8T1KH34</accession>
<proteinExistence type="predicted"/>
<dbReference type="SUPFAM" id="SSF54403">
    <property type="entry name" value="Cystatin/monellin"/>
    <property type="match status" value="1"/>
</dbReference>
<dbReference type="CDD" id="cd00042">
    <property type="entry name" value="CY"/>
    <property type="match status" value="1"/>
</dbReference>
<dbReference type="GO" id="GO:0004869">
    <property type="term" value="F:cysteine-type endopeptidase inhibitor activity"/>
    <property type="evidence" value="ECO:0007669"/>
    <property type="project" value="InterPro"/>
</dbReference>
<dbReference type="Gene3D" id="3.10.450.10">
    <property type="match status" value="1"/>
</dbReference>
<dbReference type="InterPro" id="IPR018073">
    <property type="entry name" value="Prot_inh_cystat_CS"/>
</dbReference>
<evidence type="ECO:0000313" key="2">
    <source>
        <dbReference type="EMBL" id="KAG2934504.1"/>
    </source>
</evidence>
<organism evidence="2 3">
    <name type="scientific">Phytophthora cactorum</name>
    <dbReference type="NCBI Taxonomy" id="29920"/>
    <lineage>
        <taxon>Eukaryota</taxon>
        <taxon>Sar</taxon>
        <taxon>Stramenopiles</taxon>
        <taxon>Oomycota</taxon>
        <taxon>Peronosporomycetes</taxon>
        <taxon>Peronosporales</taxon>
        <taxon>Peronosporaceae</taxon>
        <taxon>Phytophthora</taxon>
    </lineage>
</organism>